<dbReference type="Pfam" id="PF00817">
    <property type="entry name" value="IMS"/>
    <property type="match status" value="1"/>
</dbReference>
<dbReference type="GeneID" id="29857842"/>
<dbReference type="GO" id="GO:0006281">
    <property type="term" value="P:DNA repair"/>
    <property type="evidence" value="ECO:0007669"/>
    <property type="project" value="UniProtKB-KW"/>
</dbReference>
<keyword evidence="5" id="KW-0742">SOS response</keyword>
<evidence type="ECO:0000256" key="4">
    <source>
        <dbReference type="ARBA" id="ARBA00023204"/>
    </source>
</evidence>
<dbReference type="GO" id="GO:0009432">
    <property type="term" value="P:SOS response"/>
    <property type="evidence" value="ECO:0007669"/>
    <property type="project" value="UniProtKB-KW"/>
</dbReference>
<dbReference type="Gene3D" id="3.40.1170.60">
    <property type="match status" value="1"/>
</dbReference>
<dbReference type="CDD" id="cd01700">
    <property type="entry name" value="PolY_Pol_V_umuC"/>
    <property type="match status" value="1"/>
</dbReference>
<dbReference type="Pfam" id="PF13438">
    <property type="entry name" value="DUF4113"/>
    <property type="match status" value="1"/>
</dbReference>
<dbReference type="GO" id="GO:0005829">
    <property type="term" value="C:cytosol"/>
    <property type="evidence" value="ECO:0007669"/>
    <property type="project" value="TreeGrafter"/>
</dbReference>
<dbReference type="InterPro" id="IPR025188">
    <property type="entry name" value="DUF4113"/>
</dbReference>
<dbReference type="Gene3D" id="3.30.70.270">
    <property type="match status" value="1"/>
</dbReference>
<accession>N9F909</accession>
<dbReference type="Proteomes" id="UP000017670">
    <property type="component" value="Unassembled WGS sequence"/>
</dbReference>
<name>N9F909_9GAMM</name>
<evidence type="ECO:0000256" key="5">
    <source>
        <dbReference type="ARBA" id="ARBA00023236"/>
    </source>
</evidence>
<dbReference type="AlphaFoldDB" id="N9F909"/>
<dbReference type="PANTHER" id="PTHR11076">
    <property type="entry name" value="DNA REPAIR POLYMERASE UMUC / TRANSFERASE FAMILY MEMBER"/>
    <property type="match status" value="1"/>
</dbReference>
<evidence type="ECO:0000259" key="6">
    <source>
        <dbReference type="PROSITE" id="PS50173"/>
    </source>
</evidence>
<comment type="similarity">
    <text evidence="1">Belongs to the DNA polymerase type-Y family.</text>
</comment>
<dbReference type="Pfam" id="PF11799">
    <property type="entry name" value="IMS_C"/>
    <property type="match status" value="1"/>
</dbReference>
<keyword evidence="2" id="KW-0227">DNA damage</keyword>
<proteinExistence type="inferred from homology"/>
<dbReference type="InterPro" id="IPR050116">
    <property type="entry name" value="DNA_polymerase-Y"/>
</dbReference>
<dbReference type="STRING" id="262668.GCA_000931715_02867"/>
<evidence type="ECO:0000256" key="3">
    <source>
        <dbReference type="ARBA" id="ARBA00023199"/>
    </source>
</evidence>
<evidence type="ECO:0000256" key="1">
    <source>
        <dbReference type="ARBA" id="ARBA00010945"/>
    </source>
</evidence>
<evidence type="ECO:0000313" key="7">
    <source>
        <dbReference type="EMBL" id="ENW03790.1"/>
    </source>
</evidence>
<dbReference type="SUPFAM" id="SSF100879">
    <property type="entry name" value="Lesion bypass DNA polymerase (Y-family), little finger domain"/>
    <property type="match status" value="1"/>
</dbReference>
<sequence length="432" mass="49476">MGLPHRIFALIDVNNAYVSCERVFNPKLENRPVVVLSNNDGCVVSRSYEAKKLGIKMAVPFFQIEDIVQQHQVAVLSSNYALYAEMSRRFMNILSGFVDSCEQEIYSIDECFLELTAYQQHFQLTDYARNILNTINNWLGLPCCIGIGYSKTQAKLANNLAKQHPCFNSICNIVDEDPCVIEDLLSQTPVGEVWGVGRKIRQRLEKMQITSVLDLVEADPKMIGKQFSVVLENTVKELRGIACLEVEHIVPDRRQVLSSRSFGQPILDKDSLSEALTEFTLRAVERLRSQKLLCKAIGVSIRTNRFNHAHYSRPFTTVYLADYSDDRLEIIKAVQHGLDRIYQAGHRYKKAEIILLDIIPRHSHAIDLFQDTTAMLRRQELSVTFDDINEKFGKDTMLLGRLITPNGRKWAMNQNFKSPSYLTNWKEILRVN</sequence>
<reference evidence="7 8" key="1">
    <citation type="submission" date="2013-02" db="EMBL/GenBank/DDBJ databases">
        <title>The Genome Sequence of Acinetobacter beijerinckii CIP 110307.</title>
        <authorList>
            <consortium name="The Broad Institute Genome Sequencing Platform"/>
            <consortium name="The Broad Institute Genome Sequencing Center for Infectious Disease"/>
            <person name="Cerqueira G."/>
            <person name="Feldgarden M."/>
            <person name="Courvalin P."/>
            <person name="Perichon B."/>
            <person name="Grillot-Courvalin C."/>
            <person name="Clermont D."/>
            <person name="Rocha E."/>
            <person name="Yoon E.-J."/>
            <person name="Nemec A."/>
            <person name="Walker B."/>
            <person name="Young S.K."/>
            <person name="Zeng Q."/>
            <person name="Gargeya S."/>
            <person name="Fitzgerald M."/>
            <person name="Haas B."/>
            <person name="Abouelleil A."/>
            <person name="Alvarado L."/>
            <person name="Arachchi H.M."/>
            <person name="Berlin A.M."/>
            <person name="Chapman S.B."/>
            <person name="Dewar J."/>
            <person name="Goldberg J."/>
            <person name="Griggs A."/>
            <person name="Gujja S."/>
            <person name="Hansen M."/>
            <person name="Howarth C."/>
            <person name="Imamovic A."/>
            <person name="Larimer J."/>
            <person name="McCowan C."/>
            <person name="Murphy C."/>
            <person name="Neiman D."/>
            <person name="Pearson M."/>
            <person name="Priest M."/>
            <person name="Roberts A."/>
            <person name="Saif S."/>
            <person name="Shea T."/>
            <person name="Sisk P."/>
            <person name="Sykes S."/>
            <person name="Wortman J."/>
            <person name="Nusbaum C."/>
            <person name="Birren B."/>
        </authorList>
    </citation>
    <scope>NUCLEOTIDE SEQUENCE [LARGE SCALE GENOMIC DNA]</scope>
    <source>
        <strain evidence="7 8">CIP 110307</strain>
    </source>
</reference>
<dbReference type="PROSITE" id="PS50173">
    <property type="entry name" value="UMUC"/>
    <property type="match status" value="1"/>
</dbReference>
<dbReference type="GO" id="GO:0003887">
    <property type="term" value="F:DNA-directed DNA polymerase activity"/>
    <property type="evidence" value="ECO:0007669"/>
    <property type="project" value="TreeGrafter"/>
</dbReference>
<evidence type="ECO:0000313" key="8">
    <source>
        <dbReference type="Proteomes" id="UP000017670"/>
    </source>
</evidence>
<dbReference type="InterPro" id="IPR001126">
    <property type="entry name" value="UmuC"/>
</dbReference>
<dbReference type="Gene3D" id="1.10.150.20">
    <property type="entry name" value="5' to 3' exonuclease, C-terminal subdomain"/>
    <property type="match status" value="1"/>
</dbReference>
<dbReference type="InterPro" id="IPR017961">
    <property type="entry name" value="DNA_pol_Y-fam_little_finger"/>
</dbReference>
<dbReference type="InterPro" id="IPR043502">
    <property type="entry name" value="DNA/RNA_pol_sf"/>
</dbReference>
<dbReference type="Gene3D" id="3.30.1490.100">
    <property type="entry name" value="DNA polymerase, Y-family, little finger domain"/>
    <property type="match status" value="1"/>
</dbReference>
<dbReference type="GO" id="GO:0003684">
    <property type="term" value="F:damaged DNA binding"/>
    <property type="evidence" value="ECO:0007669"/>
    <property type="project" value="InterPro"/>
</dbReference>
<feature type="domain" description="UmuC" evidence="6">
    <location>
        <begin position="8"/>
        <end position="197"/>
    </location>
</feature>
<dbReference type="SUPFAM" id="SSF56672">
    <property type="entry name" value="DNA/RNA polymerases"/>
    <property type="match status" value="1"/>
</dbReference>
<dbReference type="PANTHER" id="PTHR11076:SF34">
    <property type="entry name" value="PROTEIN UMUC"/>
    <property type="match status" value="1"/>
</dbReference>
<dbReference type="HOGENOM" id="CLU_012348_3_0_6"/>
<dbReference type="GO" id="GO:0042276">
    <property type="term" value="P:error-prone translesion synthesis"/>
    <property type="evidence" value="ECO:0007669"/>
    <property type="project" value="TreeGrafter"/>
</dbReference>
<gene>
    <name evidence="7" type="ORF">F933_02760</name>
</gene>
<dbReference type="eggNOG" id="COG0389">
    <property type="taxonomic scope" value="Bacteria"/>
</dbReference>
<dbReference type="RefSeq" id="WP_005062122.1">
    <property type="nucleotide sequence ID" value="NZ_KB849766.1"/>
</dbReference>
<comment type="caution">
    <text evidence="7">The sequence shown here is derived from an EMBL/GenBank/DDBJ whole genome shotgun (WGS) entry which is preliminary data.</text>
</comment>
<organism evidence="7 8">
    <name type="scientific">Acinetobacter beijerinckii CIP 110307</name>
    <dbReference type="NCBI Taxonomy" id="1217648"/>
    <lineage>
        <taxon>Bacteria</taxon>
        <taxon>Pseudomonadati</taxon>
        <taxon>Pseudomonadota</taxon>
        <taxon>Gammaproteobacteria</taxon>
        <taxon>Moraxellales</taxon>
        <taxon>Moraxellaceae</taxon>
        <taxon>Acinetobacter</taxon>
    </lineage>
</organism>
<protein>
    <recommendedName>
        <fullName evidence="6">UmuC domain-containing protein</fullName>
    </recommendedName>
</protein>
<keyword evidence="4" id="KW-0234">DNA repair</keyword>
<keyword evidence="8" id="KW-1185">Reference proteome</keyword>
<dbReference type="EMBL" id="APQL01000010">
    <property type="protein sequence ID" value="ENW03790.1"/>
    <property type="molecule type" value="Genomic_DNA"/>
</dbReference>
<dbReference type="PATRIC" id="fig|1217648.3.peg.2684"/>
<keyword evidence="3" id="KW-0741">SOS mutagenesis</keyword>
<evidence type="ECO:0000256" key="2">
    <source>
        <dbReference type="ARBA" id="ARBA00022763"/>
    </source>
</evidence>
<dbReference type="InterPro" id="IPR043128">
    <property type="entry name" value="Rev_trsase/Diguanyl_cyclase"/>
</dbReference>
<dbReference type="InterPro" id="IPR036775">
    <property type="entry name" value="DNA_pol_Y-fam_lit_finger_sf"/>
</dbReference>